<organism evidence="1 2">
    <name type="scientific">Candidatus Termititenax persephonae</name>
    <dbReference type="NCBI Taxonomy" id="2218525"/>
    <lineage>
        <taxon>Bacteria</taxon>
        <taxon>Bacillati</taxon>
        <taxon>Candidatus Margulisiibacteriota</taxon>
        <taxon>Candidatus Termititenacia</taxon>
        <taxon>Candidatus Termititenacales</taxon>
        <taxon>Candidatus Termititenacaceae</taxon>
        <taxon>Candidatus Termititenax</taxon>
    </lineage>
</organism>
<reference evidence="1 2" key="1">
    <citation type="journal article" date="2019" name="ISME J.">
        <title>Genome analyses of uncultured TG2/ZB3 bacteria in 'Margulisbacteria' specifically attached to ectosymbiotic spirochetes of protists in the termite gut.</title>
        <authorList>
            <person name="Utami Y.D."/>
            <person name="Kuwahara H."/>
            <person name="Igai K."/>
            <person name="Murakami T."/>
            <person name="Sugaya K."/>
            <person name="Morikawa T."/>
            <person name="Nagura Y."/>
            <person name="Yuki M."/>
            <person name="Deevong P."/>
            <person name="Inoue T."/>
            <person name="Kihara K."/>
            <person name="Lo N."/>
            <person name="Yamada A."/>
            <person name="Ohkuma M."/>
            <person name="Hongoh Y."/>
        </authorList>
    </citation>
    <scope>NUCLEOTIDE SEQUENCE [LARGE SCALE GENOMIC DNA]</scope>
    <source>
        <strain evidence="1">NkOx7-02</strain>
    </source>
</reference>
<protein>
    <submittedName>
        <fullName evidence="1">Uncharacterized protein</fullName>
    </submittedName>
</protein>
<gene>
    <name evidence="1" type="ORF">NO2_0300</name>
</gene>
<dbReference type="AlphaFoldDB" id="A0A388TF20"/>
<name>A0A388TF20_9BACT</name>
<proteinExistence type="predicted"/>
<accession>A0A388TF20</accession>
<sequence>MHVVPLIDNHTISQKNSSLRQYTPANPNIVSPEEHDYFKPKPASLETILSPVRYTLPLPGFRTLPDIIPETASPAKPNQPQNILLSVDGQQIRGVYCAEATQPLTIETPADTRQKNLSECFTAALRGETTSVVIGGLYFDLTYDTAVGQFSLANDDTVYHLPLGPVEQKPPLSESQNITAQNIGYTVDNAPKQGFEILKSIISAIKDHPDGDAAAILSDVLDGLKTIGKDRAIDLLNDLYSAQKNNPIDIIFQRRISAIIYDAIYALETLVYKDKLAADKAEFQVAAADIDVIGQTRKLMEIQQRWQQEIDKLPNVSKREPQQKLLHTKLLNEFLLKTFIEEIFLPDLFDKYPRLENSMFMFGFGRLLSENNKLGASAGSDMDSNVIVGSGQGTGSIICENEADVETIKQELKIAQEVLDAYLHLNMEIDDEFTVRSFDEFEESISPEGKNLENDPEKSTQFYISILRDYYQFHEPNERIILDFHNAINISAKKFDISSPIQAIFEENLNDSSKYSIGMAHGDDPLPLGNKRYTDKVIGSGNEQPDNWYFSMKYTVNRFYDFLYKLESLKGTPDEVSLSAVGLSEKDALFIKNVNNMMLALQNYALKLHPENCGYLSAADFQELYARPEFRQEFKIIAEKLSIQPGLLEKISSSFNQDYRKLGHTFFKRLDEKMFGLHQKIAAADALKNH</sequence>
<evidence type="ECO:0000313" key="2">
    <source>
        <dbReference type="Proteomes" id="UP000275925"/>
    </source>
</evidence>
<comment type="caution">
    <text evidence="1">The sequence shown here is derived from an EMBL/GenBank/DDBJ whole genome shotgun (WGS) entry which is preliminary data.</text>
</comment>
<keyword evidence="2" id="KW-1185">Reference proteome</keyword>
<dbReference type="EMBL" id="BGZO01000005">
    <property type="protein sequence ID" value="GBR75646.1"/>
    <property type="molecule type" value="Genomic_DNA"/>
</dbReference>
<dbReference type="Proteomes" id="UP000275925">
    <property type="component" value="Unassembled WGS sequence"/>
</dbReference>
<evidence type="ECO:0000313" key="1">
    <source>
        <dbReference type="EMBL" id="GBR75646.1"/>
    </source>
</evidence>